<sequence>MSNYKGKFFKGRDFYEWGIDHEVIKLKDKFLTDINLLKFYRSNFSQDTKVGTINLKDLTPIQNEIIEIYLSNASLDDLDNILHSHKEDLINKYPWITKIVELEKRLEERDSFIETLIADQFMKQLHIHNKMCLINTYTLLDEYLTELIKALGMYLSEFLSKVNIKVNYKQLLEFENDTDLKEFFIDSAMLSDKNLSGAVNKVNYLLKHLNAKDEFKWLKDIILLNEERNCIIHNKGYFNKKAIKNIGEEIVHQLKLSENMKVQLDNKKVDSYIDITDEIIDFFSAKIMKNYYAI</sequence>
<dbReference type="OrthoDB" id="3035683at2"/>
<evidence type="ECO:0000313" key="2">
    <source>
        <dbReference type="Proteomes" id="UP000273145"/>
    </source>
</evidence>
<dbReference type="Proteomes" id="UP000273145">
    <property type="component" value="Chromosome"/>
</dbReference>
<dbReference type="EMBL" id="CP034248">
    <property type="protein sequence ID" value="AZK45194.1"/>
    <property type="molecule type" value="Genomic_DNA"/>
</dbReference>
<accession>A0A3S8RQE0</accession>
<evidence type="ECO:0000313" key="1">
    <source>
        <dbReference type="EMBL" id="AZK45194.1"/>
    </source>
</evidence>
<proteinExistence type="predicted"/>
<reference evidence="1 2" key="1">
    <citation type="submission" date="2018-11" db="EMBL/GenBank/DDBJ databases">
        <title>Genome sequencing of Paenibacillus lentus DSM25539(T).</title>
        <authorList>
            <person name="Kook J.-K."/>
            <person name="Park S.-N."/>
            <person name="Lim Y.K."/>
        </authorList>
    </citation>
    <scope>NUCLEOTIDE SEQUENCE [LARGE SCALE GENOMIC DNA]</scope>
    <source>
        <strain evidence="1 2">DSM 25539</strain>
    </source>
</reference>
<organism evidence="1 2">
    <name type="scientific">Paenibacillus lentus</name>
    <dbReference type="NCBI Taxonomy" id="1338368"/>
    <lineage>
        <taxon>Bacteria</taxon>
        <taxon>Bacillati</taxon>
        <taxon>Bacillota</taxon>
        <taxon>Bacilli</taxon>
        <taxon>Bacillales</taxon>
        <taxon>Paenibacillaceae</taxon>
        <taxon>Paenibacillus</taxon>
    </lineage>
</organism>
<gene>
    <name evidence="1" type="ORF">EIM92_02425</name>
</gene>
<protein>
    <recommendedName>
        <fullName evidence="3">RiboL-PSP-HEPN domain-containing protein</fullName>
    </recommendedName>
</protein>
<dbReference type="AlphaFoldDB" id="A0A3S8RQE0"/>
<evidence type="ECO:0008006" key="3">
    <source>
        <dbReference type="Google" id="ProtNLM"/>
    </source>
</evidence>
<dbReference type="KEGG" id="plen:EIM92_02425"/>
<dbReference type="RefSeq" id="WP_125081315.1">
    <property type="nucleotide sequence ID" value="NZ_CP034248.1"/>
</dbReference>
<keyword evidence="2" id="KW-1185">Reference proteome</keyword>
<name>A0A3S8RQE0_9BACL</name>